<protein>
    <submittedName>
        <fullName evidence="3">Glycine-rich protein-like</fullName>
    </submittedName>
</protein>
<evidence type="ECO:0000256" key="1">
    <source>
        <dbReference type="SAM" id="SignalP"/>
    </source>
</evidence>
<dbReference type="Proteomes" id="UP000694941">
    <property type="component" value="Unplaced"/>
</dbReference>
<dbReference type="RefSeq" id="XP_013778803.1">
    <property type="nucleotide sequence ID" value="XM_013923349.2"/>
</dbReference>
<organism evidence="2 3">
    <name type="scientific">Limulus polyphemus</name>
    <name type="common">Atlantic horseshoe crab</name>
    <dbReference type="NCBI Taxonomy" id="6850"/>
    <lineage>
        <taxon>Eukaryota</taxon>
        <taxon>Metazoa</taxon>
        <taxon>Ecdysozoa</taxon>
        <taxon>Arthropoda</taxon>
        <taxon>Chelicerata</taxon>
        <taxon>Merostomata</taxon>
        <taxon>Xiphosura</taxon>
        <taxon>Limulidae</taxon>
        <taxon>Limulus</taxon>
    </lineage>
</organism>
<proteinExistence type="predicted"/>
<feature type="chain" id="PRO_5045080296" evidence="1">
    <location>
        <begin position="19"/>
        <end position="150"/>
    </location>
</feature>
<evidence type="ECO:0000313" key="2">
    <source>
        <dbReference type="Proteomes" id="UP000694941"/>
    </source>
</evidence>
<name>A0ABM1BBR8_LIMPO</name>
<reference evidence="3" key="1">
    <citation type="submission" date="2025-08" db="UniProtKB">
        <authorList>
            <consortium name="RefSeq"/>
        </authorList>
    </citation>
    <scope>IDENTIFICATION</scope>
    <source>
        <tissue evidence="3">Muscle</tissue>
    </source>
</reference>
<keyword evidence="1" id="KW-0732">Signal</keyword>
<gene>
    <name evidence="3" type="primary">LOC106463329</name>
</gene>
<sequence>MKFLLAAAFLALVAYTQAGYLGGYRGGFGAPHAGFVVGHAAVAPAFGGRGIPVGRAASHVTHINHGGVGVGLGGFGLGHGVGGFGVGHGVGGFGLGYGVGGFGLGHGVGGLGLGHGVGGFGFGHGLGGFGYGLGVGGIGYGHGLGVAKFH</sequence>
<accession>A0ABM1BBR8</accession>
<evidence type="ECO:0000313" key="3">
    <source>
        <dbReference type="RefSeq" id="XP_013778803.1"/>
    </source>
</evidence>
<keyword evidence="2" id="KW-1185">Reference proteome</keyword>
<feature type="signal peptide" evidence="1">
    <location>
        <begin position="1"/>
        <end position="18"/>
    </location>
</feature>
<dbReference type="GeneID" id="106463329"/>